<protein>
    <submittedName>
        <fullName evidence="1">Uncharacterized protein</fullName>
    </submittedName>
</protein>
<accession>A0A8J5F864</accession>
<sequence length="504" mass="57400">MSYINTQATTSYREALQATEGIEAPALGFLRPAEYQGAIKGSVAAIKQANTQIQLLVTILEKLENLDERIKKPEVKAATPASLPDELRDYRQHQRRRYNAQRALQRIARRIRGQGAYNYTLEQQLDLQTQLQLSMQQRASLVPAEVLYHSRQDDAHHRVYIHRSEEAVLVTNNQVDRAFIQEESFQQLQRSRMRFLHMGIIQVRIQILHRQEEGTILLVVFRDNLWQGDQSIFAIMEIDLTRGTQLVYVIPDTMLTIPDFYRNIQVSFLARGYENWQNGEANILVTRGLVGRLSNTPNVGFAYEVQNVVDYLASHGVRALPGRSYNTRDILGQNWMIRQSTVNIPMQPTEVNTRNLLDGRISISFNNYQAAATTNPPVYNARDEEIPSDEEEITNHIITVFTETEKEKEELLVKRISAATTLPIRRSPGAAGYDIAIDKACVIVSRERKLLTTGICIQVLKTFFLGDAAIISFDSSPPLPPTTLHRRTSSSYHAPLPLCRLHRP</sequence>
<reference evidence="1 2" key="1">
    <citation type="submission" date="2020-08" db="EMBL/GenBank/DDBJ databases">
        <title>Plant Genome Project.</title>
        <authorList>
            <person name="Zhang R.-G."/>
        </authorList>
    </citation>
    <scope>NUCLEOTIDE SEQUENCE [LARGE SCALE GENOMIC DNA]</scope>
    <source>
        <tissue evidence="1">Rhizome</tissue>
    </source>
</reference>
<proteinExistence type="predicted"/>
<evidence type="ECO:0000313" key="2">
    <source>
        <dbReference type="Proteomes" id="UP000734854"/>
    </source>
</evidence>
<keyword evidence="2" id="KW-1185">Reference proteome</keyword>
<gene>
    <name evidence="1" type="ORF">ZIOFF_058306</name>
</gene>
<dbReference type="Proteomes" id="UP000734854">
    <property type="component" value="Unassembled WGS sequence"/>
</dbReference>
<dbReference type="Gene3D" id="2.70.40.10">
    <property type="match status" value="1"/>
</dbReference>
<evidence type="ECO:0000313" key="1">
    <source>
        <dbReference type="EMBL" id="KAG6481687.1"/>
    </source>
</evidence>
<comment type="caution">
    <text evidence="1">The sequence shown here is derived from an EMBL/GenBank/DDBJ whole genome shotgun (WGS) entry which is preliminary data.</text>
</comment>
<dbReference type="AlphaFoldDB" id="A0A8J5F864"/>
<organism evidence="1 2">
    <name type="scientific">Zingiber officinale</name>
    <name type="common">Ginger</name>
    <name type="synonym">Amomum zingiber</name>
    <dbReference type="NCBI Taxonomy" id="94328"/>
    <lineage>
        <taxon>Eukaryota</taxon>
        <taxon>Viridiplantae</taxon>
        <taxon>Streptophyta</taxon>
        <taxon>Embryophyta</taxon>
        <taxon>Tracheophyta</taxon>
        <taxon>Spermatophyta</taxon>
        <taxon>Magnoliopsida</taxon>
        <taxon>Liliopsida</taxon>
        <taxon>Zingiberales</taxon>
        <taxon>Zingiberaceae</taxon>
        <taxon>Zingiber</taxon>
    </lineage>
</organism>
<dbReference type="SUPFAM" id="SSF51283">
    <property type="entry name" value="dUTPase-like"/>
    <property type="match status" value="1"/>
</dbReference>
<dbReference type="EMBL" id="JACMSC010000016">
    <property type="protein sequence ID" value="KAG6481687.1"/>
    <property type="molecule type" value="Genomic_DNA"/>
</dbReference>
<name>A0A8J5F864_ZINOF</name>
<dbReference type="InterPro" id="IPR036157">
    <property type="entry name" value="dUTPase-like_sf"/>
</dbReference>